<dbReference type="InterPro" id="IPR036390">
    <property type="entry name" value="WH_DNA-bd_sf"/>
</dbReference>
<dbReference type="Gene3D" id="6.10.10.130">
    <property type="match status" value="1"/>
</dbReference>
<dbReference type="Gene3D" id="3.30.950.30">
    <property type="entry name" value="Schlafen, AAA domain"/>
    <property type="match status" value="1"/>
</dbReference>
<feature type="domain" description="Schlafen AlbA-2" evidence="1">
    <location>
        <begin position="6"/>
        <end position="116"/>
    </location>
</feature>
<dbReference type="Proteomes" id="UP001162175">
    <property type="component" value="Unassembled WGS sequence"/>
</dbReference>
<dbReference type="InterPro" id="IPR038475">
    <property type="entry name" value="RecG_C_sf"/>
</dbReference>
<dbReference type="PANTHER" id="PTHR30595">
    <property type="entry name" value="GLPR-RELATED TRANSCRIPTIONAL REPRESSOR"/>
    <property type="match status" value="1"/>
</dbReference>
<accession>A0A449BLR1</accession>
<dbReference type="Proteomes" id="UP001432074">
    <property type="component" value="Chromosome"/>
</dbReference>
<proteinExistence type="predicted"/>
<reference evidence="3" key="2">
    <citation type="submission" date="2024-01" db="EMBL/GenBank/DDBJ databases">
        <title>Complete genome sequence of Mycoplasma arginini type strain G 230.</title>
        <authorList>
            <person name="Spergser J."/>
        </authorList>
    </citation>
    <scope>NUCLEOTIDE SEQUENCE</scope>
    <source>
        <strain evidence="3">NCTC 10129</strain>
    </source>
</reference>
<dbReference type="Gene3D" id="1.10.10.10">
    <property type="entry name" value="Winged helix-like DNA-binding domain superfamily/Winged helix DNA-binding domain"/>
    <property type="match status" value="1"/>
</dbReference>
<dbReference type="RefSeq" id="WP_129694532.1">
    <property type="nucleotide sequence ID" value="NZ_CP143577.1"/>
</dbReference>
<evidence type="ECO:0000313" key="4">
    <source>
        <dbReference type="Proteomes" id="UP001162175"/>
    </source>
</evidence>
<evidence type="ECO:0000313" key="5">
    <source>
        <dbReference type="Proteomes" id="UP001432074"/>
    </source>
</evidence>
<dbReference type="Pfam" id="PF13412">
    <property type="entry name" value="HTH_24"/>
    <property type="match status" value="1"/>
</dbReference>
<dbReference type="Gene3D" id="3.30.565.60">
    <property type="match status" value="1"/>
</dbReference>
<dbReference type="InterPro" id="IPR038461">
    <property type="entry name" value="Schlafen_AlbA_2_dom_sf"/>
</dbReference>
<dbReference type="InterPro" id="IPR036388">
    <property type="entry name" value="WH-like_DNA-bd_sf"/>
</dbReference>
<dbReference type="SUPFAM" id="SSF46785">
    <property type="entry name" value="Winged helix' DNA-binding domain"/>
    <property type="match status" value="1"/>
</dbReference>
<dbReference type="Pfam" id="PF04326">
    <property type="entry name" value="SLFN_AlbA_2"/>
    <property type="match status" value="1"/>
</dbReference>
<name>A0A449BLR1_MYCAR</name>
<dbReference type="EMBL" id="CP143577">
    <property type="protein sequence ID" value="WVN22192.1"/>
    <property type="molecule type" value="Genomic_DNA"/>
</dbReference>
<dbReference type="Pfam" id="PF13749">
    <property type="entry name" value="HATPase_c_4"/>
    <property type="match status" value="1"/>
</dbReference>
<dbReference type="EMBL" id="JAPFAR010000086">
    <property type="protein sequence ID" value="MDI3349666.1"/>
    <property type="molecule type" value="Genomic_DNA"/>
</dbReference>
<evidence type="ECO:0000313" key="3">
    <source>
        <dbReference type="EMBL" id="WVN22192.1"/>
    </source>
</evidence>
<organism evidence="2 4">
    <name type="scientific">Mycoplasmopsis arginini</name>
    <name type="common">Mycoplasma arginini</name>
    <dbReference type="NCBI Taxonomy" id="2094"/>
    <lineage>
        <taxon>Bacteria</taxon>
        <taxon>Bacillati</taxon>
        <taxon>Mycoplasmatota</taxon>
        <taxon>Mycoplasmoidales</taxon>
        <taxon>Metamycoplasmataceae</taxon>
        <taxon>Mycoplasmopsis</taxon>
    </lineage>
</organism>
<keyword evidence="5" id="KW-1185">Reference proteome</keyword>
<gene>
    <name evidence="2" type="ORF">DCBHLPFO_00245</name>
    <name evidence="3" type="ORF">V2E25_01170</name>
</gene>
<reference evidence="2" key="1">
    <citation type="submission" date="2022-11" db="EMBL/GenBank/DDBJ databases">
        <title>Draft genome of Mycoplasma arginini isolated from fly.</title>
        <authorList>
            <person name="Severgnini M."/>
            <person name="Gioia G."/>
            <person name="Cremonesi P."/>
            <person name="Moroni P."/>
            <person name="Addis M.F."/>
            <person name="Castiglioni B."/>
        </authorList>
    </citation>
    <scope>NUCLEOTIDE SEQUENCE</scope>
    <source>
        <strain evidence="2">QMP CG1-1632</strain>
    </source>
</reference>
<evidence type="ECO:0000259" key="1">
    <source>
        <dbReference type="Pfam" id="PF04326"/>
    </source>
</evidence>
<sequence>MNLGKENETLEFKKTTGELRDAMDDICAILNKHGKGVLYFGVKPNGDVCGQIVSDSSLDDVATHIKTAIKPMIYPSIKEEMLDGLSVIKVEFAGTERPYSSYGRYYKRVHDRAEGMTPDELKHMMLDTDYSSIWENNITTFEIEDVDSKALKSFYARAVNCGRLEPLEEYDEKELLRMLGLMVDDKLTNAGYFLFSSKEPTVLKMAVYATDQRINFLDINRVHDNIYNLIDIATVYINQHMNWRVEFDGKSTSRIEIPEVPVDAVREIVVNAFAHANYRSITEHEIDITPTMIDIYNPGEFPINYKPEDFAERRIQSMPRNRKILDVLYRSKNVEVQGSGIRKVLELCAANNVKYEYYNNEFGFRFSFYRNNVTLNVTKDVTSDVTKEIPKRVNELDSEVILLLKENPVYTREEIAQKVGKTARTVQRSLDRLKEAKKIVRIGNKVSGYWEVID</sequence>
<protein>
    <submittedName>
        <fullName evidence="2">DNA binding domain-containing protein</fullName>
    </submittedName>
    <submittedName>
        <fullName evidence="3">RNA-binding domain-containing protein</fullName>
    </submittedName>
</protein>
<dbReference type="PANTHER" id="PTHR30595:SF6">
    <property type="entry name" value="SCHLAFEN ALBA-2 DOMAIN-CONTAINING PROTEIN"/>
    <property type="match status" value="1"/>
</dbReference>
<dbReference type="InterPro" id="IPR007421">
    <property type="entry name" value="Schlafen_AlbA_2_dom"/>
</dbReference>
<dbReference type="AlphaFoldDB" id="A0A449BLR1"/>
<evidence type="ECO:0000313" key="2">
    <source>
        <dbReference type="EMBL" id="MDI3349666.1"/>
    </source>
</evidence>